<gene>
    <name evidence="7" type="ORF">G7K_2705-t1</name>
</gene>
<feature type="domain" description="Thioredoxin" evidence="6">
    <location>
        <begin position="1"/>
        <end position="112"/>
    </location>
</feature>
<sequence length="246" mass="26605">MAAASNMVREITSVEDFEQFITTSNGSVIALNFWAPWAAPCAQMNVVFEELSTRYPSVKFAKIEAEELADISESFDVSAVPFFVILKSNKVLARISGGNAPELTAALNQYSSATSLPPAQPVAPPVPASAPQVEEDLETRLGNLVKAAPVMLFMKGTPAAPQCGFSRTLVGLLRERGVRYGFFNILADDEVRQGLKEYSDWPTFPQVYVKGELVGGLDIVREMIDNGEWDDVLKDAGVEAPVASSA</sequence>
<dbReference type="OMA" id="WAEPCKT"/>
<dbReference type="InterPro" id="IPR004480">
    <property type="entry name" value="Monothiol_GRX-rel"/>
</dbReference>
<dbReference type="GO" id="GO:0005829">
    <property type="term" value="C:cytosol"/>
    <property type="evidence" value="ECO:0007669"/>
    <property type="project" value="TreeGrafter"/>
</dbReference>
<reference evidence="7 8" key="1">
    <citation type="journal article" date="2011" name="J. Gen. Appl. Microbiol.">
        <title>Draft genome sequencing of the enigmatic yeast Saitoella complicata.</title>
        <authorList>
            <person name="Nishida H."/>
            <person name="Hamamoto M."/>
            <person name="Sugiyama J."/>
        </authorList>
    </citation>
    <scope>NUCLEOTIDE SEQUENCE [LARGE SCALE GENOMIC DNA]</scope>
    <source>
        <strain evidence="7 8">NRRL Y-17804</strain>
    </source>
</reference>
<dbReference type="InterPro" id="IPR033658">
    <property type="entry name" value="GRX_PICOT-like"/>
</dbReference>
<dbReference type="GO" id="GO:0046872">
    <property type="term" value="F:metal ion binding"/>
    <property type="evidence" value="ECO:0007669"/>
    <property type="project" value="UniProtKB-KW"/>
</dbReference>
<keyword evidence="2" id="KW-0479">Metal-binding</keyword>
<dbReference type="Pfam" id="PF00085">
    <property type="entry name" value="Thioredoxin"/>
    <property type="match status" value="1"/>
</dbReference>
<evidence type="ECO:0000313" key="8">
    <source>
        <dbReference type="Proteomes" id="UP000033140"/>
    </source>
</evidence>
<dbReference type="FunFam" id="3.40.30.10:FF:000092">
    <property type="entry name" value="Monothiol glutaredoxin"/>
    <property type="match status" value="1"/>
</dbReference>
<dbReference type="Pfam" id="PF00462">
    <property type="entry name" value="Glutaredoxin"/>
    <property type="match status" value="1"/>
</dbReference>
<dbReference type="GO" id="GO:0051537">
    <property type="term" value="F:2 iron, 2 sulfur cluster binding"/>
    <property type="evidence" value="ECO:0007669"/>
    <property type="project" value="TreeGrafter"/>
</dbReference>
<dbReference type="PROSITE" id="PS51352">
    <property type="entry name" value="THIOREDOXIN_2"/>
    <property type="match status" value="1"/>
</dbReference>
<reference evidence="7 8" key="3">
    <citation type="journal article" date="2015" name="Genome Announc.">
        <title>Draft Genome Sequence of the Archiascomycetous Yeast Saitoella complicata.</title>
        <authorList>
            <person name="Yamauchi K."/>
            <person name="Kondo S."/>
            <person name="Hamamoto M."/>
            <person name="Takahashi Y."/>
            <person name="Ogura Y."/>
            <person name="Hayashi T."/>
            <person name="Nishida H."/>
        </authorList>
    </citation>
    <scope>NUCLEOTIDE SEQUENCE [LARGE SCALE GENOMIC DNA]</scope>
    <source>
        <strain evidence="7 8">NRRL Y-17804</strain>
    </source>
</reference>
<dbReference type="NCBIfam" id="TIGR00365">
    <property type="entry name" value="Grx4 family monothiol glutaredoxin"/>
    <property type="match status" value="1"/>
</dbReference>
<organism evidence="7 8">
    <name type="scientific">Saitoella complicata (strain BCRC 22490 / CBS 7301 / JCM 7358 / NBRC 10748 / NRRL Y-17804)</name>
    <dbReference type="NCBI Taxonomy" id="698492"/>
    <lineage>
        <taxon>Eukaryota</taxon>
        <taxon>Fungi</taxon>
        <taxon>Dikarya</taxon>
        <taxon>Ascomycota</taxon>
        <taxon>Taphrinomycotina</taxon>
        <taxon>Taphrinomycotina incertae sedis</taxon>
        <taxon>Saitoella</taxon>
    </lineage>
</organism>
<evidence type="ECO:0000256" key="4">
    <source>
        <dbReference type="ARBA" id="ARBA00023014"/>
    </source>
</evidence>
<dbReference type="InterPro" id="IPR013766">
    <property type="entry name" value="Thioredoxin_domain"/>
</dbReference>
<comment type="caution">
    <text evidence="7">The sequence shown here is derived from an EMBL/GenBank/DDBJ whole genome shotgun (WGS) entry which is preliminary data.</text>
</comment>
<evidence type="ECO:0000256" key="1">
    <source>
        <dbReference type="ARBA" id="ARBA00009630"/>
    </source>
</evidence>
<evidence type="ECO:0000256" key="5">
    <source>
        <dbReference type="ARBA" id="ARBA00055846"/>
    </source>
</evidence>
<keyword evidence="4" id="KW-0411">Iron-sulfur</keyword>
<dbReference type="STRING" id="698492.A0A0E9NF94"/>
<dbReference type="GO" id="GO:0006879">
    <property type="term" value="P:intracellular iron ion homeostasis"/>
    <property type="evidence" value="ECO:0007669"/>
    <property type="project" value="TreeGrafter"/>
</dbReference>
<keyword evidence="8" id="KW-1185">Reference proteome</keyword>
<protein>
    <recommendedName>
        <fullName evidence="6">Thioredoxin domain-containing protein</fullName>
    </recommendedName>
</protein>
<dbReference type="PANTHER" id="PTHR10293:SF73">
    <property type="entry name" value="GLUTAREDOXIN-3"/>
    <property type="match status" value="1"/>
</dbReference>
<dbReference type="FunFam" id="3.40.30.10:FF:000012">
    <property type="entry name" value="Monothiol glutaredoxin"/>
    <property type="match status" value="1"/>
</dbReference>
<evidence type="ECO:0000256" key="3">
    <source>
        <dbReference type="ARBA" id="ARBA00023004"/>
    </source>
</evidence>
<comment type="function">
    <text evidence="5">Monothiol glutaredoxin involved in the biogenesis of iron-sulfur clusters. Binds one iron-sulfur cluster per dimer. The iron-sulfur cluster is bound between subunits, and is complexed by a bound glutathione and a cysteine residue from each subunit.</text>
</comment>
<reference evidence="7 8" key="2">
    <citation type="journal article" date="2014" name="J. Gen. Appl. Microbiol.">
        <title>The early diverging ascomycetous budding yeast Saitoella complicata has three histone deacetylases belonging to the Clr6, Hos2, and Rpd3 lineages.</title>
        <authorList>
            <person name="Nishida H."/>
            <person name="Matsumoto T."/>
            <person name="Kondo S."/>
            <person name="Hamamoto M."/>
            <person name="Yoshikawa H."/>
        </authorList>
    </citation>
    <scope>NUCLEOTIDE SEQUENCE [LARGE SCALE GENOMIC DNA]</scope>
    <source>
        <strain evidence="7 8">NRRL Y-17804</strain>
    </source>
</reference>
<dbReference type="CDD" id="cd03028">
    <property type="entry name" value="GRX_PICOT_like"/>
    <property type="match status" value="1"/>
</dbReference>
<proteinExistence type="inferred from homology"/>
<evidence type="ECO:0000259" key="6">
    <source>
        <dbReference type="PROSITE" id="PS51352"/>
    </source>
</evidence>
<dbReference type="SUPFAM" id="SSF52833">
    <property type="entry name" value="Thioredoxin-like"/>
    <property type="match status" value="2"/>
</dbReference>
<dbReference type="InterPro" id="IPR002109">
    <property type="entry name" value="Glutaredoxin"/>
</dbReference>
<evidence type="ECO:0000313" key="7">
    <source>
        <dbReference type="EMBL" id="GAO48532.1"/>
    </source>
</evidence>
<dbReference type="Gene3D" id="3.40.30.10">
    <property type="entry name" value="Glutaredoxin"/>
    <property type="match status" value="2"/>
</dbReference>
<dbReference type="GO" id="GO:0015038">
    <property type="term" value="F:glutathione disulfide oxidoreductase activity"/>
    <property type="evidence" value="ECO:0007669"/>
    <property type="project" value="UniProtKB-ARBA"/>
</dbReference>
<dbReference type="AlphaFoldDB" id="A0A0E9NF94"/>
<dbReference type="EMBL" id="BACD03000015">
    <property type="protein sequence ID" value="GAO48532.1"/>
    <property type="molecule type" value="Genomic_DNA"/>
</dbReference>
<evidence type="ECO:0000256" key="2">
    <source>
        <dbReference type="ARBA" id="ARBA00022723"/>
    </source>
</evidence>
<dbReference type="CDD" id="cd02984">
    <property type="entry name" value="TRX_PICOT"/>
    <property type="match status" value="1"/>
</dbReference>
<keyword evidence="3" id="KW-0408">Iron</keyword>
<comment type="similarity">
    <text evidence="1">Belongs to the glutaredoxin family. Monothiol subfamily.</text>
</comment>
<dbReference type="GO" id="GO:0005634">
    <property type="term" value="C:nucleus"/>
    <property type="evidence" value="ECO:0007669"/>
    <property type="project" value="TreeGrafter"/>
</dbReference>
<dbReference type="PROSITE" id="PS51354">
    <property type="entry name" value="GLUTAREDOXIN_2"/>
    <property type="match status" value="1"/>
</dbReference>
<accession>A0A0E9NF94</accession>
<dbReference type="Proteomes" id="UP000033140">
    <property type="component" value="Unassembled WGS sequence"/>
</dbReference>
<dbReference type="InterPro" id="IPR036249">
    <property type="entry name" value="Thioredoxin-like_sf"/>
</dbReference>
<name>A0A0E9NF94_SAICN</name>
<dbReference type="PANTHER" id="PTHR10293">
    <property type="entry name" value="GLUTAREDOXIN FAMILY MEMBER"/>
    <property type="match status" value="1"/>
</dbReference>